<organism evidence="1 2">
    <name type="scientific">Mycobacteroides chelonae</name>
    <name type="common">Mycobacterium chelonae</name>
    <dbReference type="NCBI Taxonomy" id="1774"/>
    <lineage>
        <taxon>Bacteria</taxon>
        <taxon>Bacillati</taxon>
        <taxon>Actinomycetota</taxon>
        <taxon>Actinomycetes</taxon>
        <taxon>Mycobacteriales</taxon>
        <taxon>Mycobacteriaceae</taxon>
        <taxon>Mycobacteroides</taxon>
    </lineage>
</organism>
<dbReference type="EMBL" id="MLHW01000019">
    <property type="protein sequence ID" value="OHT48135.1"/>
    <property type="molecule type" value="Genomic_DNA"/>
</dbReference>
<name>A0AB73LEI0_MYCCH</name>
<sequence length="146" mass="16053">MSSDAQPSTAAIGDEVRGWVDAAKAVAVARHEIASTAATQSAALRARTAKALRNNHYLWHVIPLRTDDQALVHTIARASCLPPIHPDVQRELDRLTTEVAAATEDLRKVTGFGRLLLFGGTRDKANQAAQFLTDYRRWFLTSVLNH</sequence>
<dbReference type="Proteomes" id="UP000180113">
    <property type="component" value="Unassembled WGS sequence"/>
</dbReference>
<evidence type="ECO:0000313" key="1">
    <source>
        <dbReference type="EMBL" id="OHT48135.1"/>
    </source>
</evidence>
<gene>
    <name evidence="1" type="ORF">BKG62_21060</name>
</gene>
<proteinExistence type="predicted"/>
<protein>
    <submittedName>
        <fullName evidence="1">Uncharacterized protein</fullName>
    </submittedName>
</protein>
<dbReference type="RefSeq" id="WP_070930148.1">
    <property type="nucleotide sequence ID" value="NZ_JAPDRD010000015.1"/>
</dbReference>
<comment type="caution">
    <text evidence="1">The sequence shown here is derived from an EMBL/GenBank/DDBJ whole genome shotgun (WGS) entry which is preliminary data.</text>
</comment>
<evidence type="ECO:0000313" key="2">
    <source>
        <dbReference type="Proteomes" id="UP000180113"/>
    </source>
</evidence>
<accession>A0AB73LEI0</accession>
<dbReference type="AlphaFoldDB" id="A0AB73LEI0"/>
<reference evidence="1 2" key="1">
    <citation type="submission" date="2016-10" db="EMBL/GenBank/DDBJ databases">
        <title>Evaluation of Human, Animal and Environmental Mycobacterium chelonae Isolates by Core Genome Phylogenomic Analysis, Targeted Gene Comparison, and Anti-microbial Susceptibility Patterns: A Tale of Mistaken Identities.</title>
        <authorList>
            <person name="Fogelson S.B."/>
            <person name="Camus A.C."/>
            <person name="Lorenz W."/>
            <person name="Vasireddy R."/>
            <person name="Vasireddy S."/>
            <person name="Smith T."/>
            <person name="Brown-Elliott B.A."/>
            <person name="Wallace R.J.Jr."/>
            <person name="Hasan N.A."/>
            <person name="Reischl U."/>
            <person name="Sanchez S."/>
        </authorList>
    </citation>
    <scope>NUCLEOTIDE SEQUENCE [LARGE SCALE GENOMIC DNA]</scope>
    <source>
        <strain evidence="1 2">42895</strain>
    </source>
</reference>